<dbReference type="Proteomes" id="UP000594380">
    <property type="component" value="Unassembled WGS sequence"/>
</dbReference>
<name>A0A7Y6JZ74_9BURK</name>
<accession>A0A7Y6JZ74</accession>
<organism evidence="1 2">
    <name type="scientific">Paraburkholderia youngii</name>
    <dbReference type="NCBI Taxonomy" id="2782701"/>
    <lineage>
        <taxon>Bacteria</taxon>
        <taxon>Pseudomonadati</taxon>
        <taxon>Pseudomonadota</taxon>
        <taxon>Betaproteobacteria</taxon>
        <taxon>Burkholderiales</taxon>
        <taxon>Burkholderiaceae</taxon>
        <taxon>Paraburkholderia</taxon>
    </lineage>
</organism>
<evidence type="ECO:0000313" key="1">
    <source>
        <dbReference type="EMBL" id="NUY01435.1"/>
    </source>
</evidence>
<proteinExistence type="predicted"/>
<dbReference type="GeneID" id="301102119"/>
<sequence>MPQRNIKRQLRRWLDSLDRTEVEAQLLAGEPRQEMLYEHDGWTLRFRAIPRRWTTDGTSGRTIGVRGLGVRTVSIVDSVRHAAKSKASRYGEIDLPLVVAINVQEEFADVTQERDALFG</sequence>
<dbReference type="RefSeq" id="WP_176107882.1">
    <property type="nucleotide sequence ID" value="NZ_JAALDK010000001.1"/>
</dbReference>
<evidence type="ECO:0000313" key="2">
    <source>
        <dbReference type="Proteomes" id="UP000594380"/>
    </source>
</evidence>
<reference evidence="1 2" key="1">
    <citation type="submission" date="2020-02" db="EMBL/GenBank/DDBJ databases">
        <title>Paraburkholderia simonii sp. nov. and Paraburkholderia youngii sp. nov. Brazilian and Mexican Mimosa-associated rhizobia.</title>
        <authorList>
            <person name="Mavima L."/>
            <person name="Beukes C.W."/>
            <person name="Chan W.Y."/>
            <person name="Palmer M."/>
            <person name="De Meyer S.E."/>
            <person name="James E.K."/>
            <person name="Venter S.N."/>
            <person name="Steenkamp E.T."/>
        </authorList>
    </citation>
    <scope>NUCLEOTIDE SEQUENCE [LARGE SCALE GENOMIC DNA]</scope>
    <source>
        <strain evidence="1 2">JPY169</strain>
    </source>
</reference>
<gene>
    <name evidence="1" type="ORF">G5S42_17430</name>
</gene>
<dbReference type="AlphaFoldDB" id="A0A7Y6JZ74"/>
<comment type="caution">
    <text evidence="1">The sequence shown here is derived from an EMBL/GenBank/DDBJ whole genome shotgun (WGS) entry which is preliminary data.</text>
</comment>
<dbReference type="EMBL" id="JAALDK010000001">
    <property type="protein sequence ID" value="NUY01435.1"/>
    <property type="molecule type" value="Genomic_DNA"/>
</dbReference>
<protein>
    <submittedName>
        <fullName evidence="1">Uncharacterized protein</fullName>
    </submittedName>
</protein>